<dbReference type="GO" id="GO:0042147">
    <property type="term" value="P:retrograde transport, endosome to Golgi"/>
    <property type="evidence" value="ECO:0007669"/>
    <property type="project" value="InterPro"/>
</dbReference>
<dbReference type="Pfam" id="PF12850">
    <property type="entry name" value="Metallophos_2"/>
    <property type="match status" value="1"/>
</dbReference>
<evidence type="ECO:0000259" key="8">
    <source>
        <dbReference type="Pfam" id="PF12850"/>
    </source>
</evidence>
<dbReference type="Gene3D" id="3.60.21.10">
    <property type="match status" value="1"/>
</dbReference>
<evidence type="ECO:0000256" key="3">
    <source>
        <dbReference type="ARBA" id="ARBA00022448"/>
    </source>
</evidence>
<dbReference type="EMBL" id="GIBP01008648">
    <property type="protein sequence ID" value="NDV37617.1"/>
    <property type="molecule type" value="Transcribed_RNA"/>
</dbReference>
<dbReference type="GO" id="GO:0005829">
    <property type="term" value="C:cytosol"/>
    <property type="evidence" value="ECO:0007669"/>
    <property type="project" value="GOC"/>
</dbReference>
<dbReference type="SUPFAM" id="SSF56300">
    <property type="entry name" value="Metallo-dependent phosphatases"/>
    <property type="match status" value="1"/>
</dbReference>
<dbReference type="InterPro" id="IPR024654">
    <property type="entry name" value="Calcineurin-like_PHP_lpxH"/>
</dbReference>
<feature type="domain" description="Calcineurin-like phosphoesterase" evidence="8">
    <location>
        <begin position="2"/>
        <end position="156"/>
    </location>
</feature>
<accession>A0A6B2LLC7</accession>
<evidence type="ECO:0000313" key="9">
    <source>
        <dbReference type="EMBL" id="NDV37617.1"/>
    </source>
</evidence>
<dbReference type="NCBIfam" id="TIGR00040">
    <property type="entry name" value="yfcE"/>
    <property type="match status" value="1"/>
</dbReference>
<evidence type="ECO:0000256" key="6">
    <source>
        <dbReference type="ARBA" id="ARBA00022927"/>
    </source>
</evidence>
<dbReference type="FunFam" id="3.60.21.10:FF:000015">
    <property type="entry name" value="Vacuolar protein sorting-associated protein 29"/>
    <property type="match status" value="1"/>
</dbReference>
<dbReference type="InterPro" id="IPR028661">
    <property type="entry name" value="Vps29"/>
</dbReference>
<evidence type="ECO:0000256" key="2">
    <source>
        <dbReference type="ARBA" id="ARBA00017767"/>
    </source>
</evidence>
<keyword evidence="5" id="KW-0378">Hydrolase</keyword>
<reference evidence="9" key="1">
    <citation type="journal article" date="2020" name="J. Eukaryot. Microbiol.">
        <title>De novo Sequencing, Assembly and Annotation of the Transcriptome for the Free-Living Testate Amoeba Arcella intermedia.</title>
        <authorList>
            <person name="Ribeiro G.M."/>
            <person name="Porfirio-Sousa A.L."/>
            <person name="Maurer-Alcala X.X."/>
            <person name="Katz L.A."/>
            <person name="Lahr D.J.G."/>
        </authorList>
    </citation>
    <scope>NUCLEOTIDE SEQUENCE</scope>
</reference>
<dbReference type="GO" id="GO:0046872">
    <property type="term" value="F:metal ion binding"/>
    <property type="evidence" value="ECO:0007669"/>
    <property type="project" value="UniProtKB-KW"/>
</dbReference>
<proteinExistence type="inferred from homology"/>
<comment type="similarity">
    <text evidence="1 7">Belongs to the VPS29 family.</text>
</comment>
<dbReference type="InterPro" id="IPR020935">
    <property type="entry name" value="PdiEstase_YfcE_CS"/>
</dbReference>
<dbReference type="GO" id="GO:0030904">
    <property type="term" value="C:retromer complex"/>
    <property type="evidence" value="ECO:0007669"/>
    <property type="project" value="InterPro"/>
</dbReference>
<evidence type="ECO:0000256" key="1">
    <source>
        <dbReference type="ARBA" id="ARBA00005945"/>
    </source>
</evidence>
<dbReference type="InterPro" id="IPR000979">
    <property type="entry name" value="Phosphodiesterase_MJ0936/Vps29"/>
</dbReference>
<dbReference type="PROSITE" id="PS01269">
    <property type="entry name" value="UPF0025"/>
    <property type="match status" value="1"/>
</dbReference>
<keyword evidence="6" id="KW-0653">Protein transport</keyword>
<evidence type="ECO:0000256" key="7">
    <source>
        <dbReference type="RuleBase" id="RU362040"/>
    </source>
</evidence>
<dbReference type="GO" id="GO:0015031">
    <property type="term" value="P:protein transport"/>
    <property type="evidence" value="ECO:0007669"/>
    <property type="project" value="UniProtKB-KW"/>
</dbReference>
<dbReference type="PANTHER" id="PTHR11124">
    <property type="entry name" value="VACUOLAR SORTING PROTEIN VPS29"/>
    <property type="match status" value="1"/>
</dbReference>
<keyword evidence="4" id="KW-0479">Metal-binding</keyword>
<organism evidence="9">
    <name type="scientific">Arcella intermedia</name>
    <dbReference type="NCBI Taxonomy" id="1963864"/>
    <lineage>
        <taxon>Eukaryota</taxon>
        <taxon>Amoebozoa</taxon>
        <taxon>Tubulinea</taxon>
        <taxon>Elardia</taxon>
        <taxon>Arcellinida</taxon>
        <taxon>Sphaerothecina</taxon>
        <taxon>Arcellidae</taxon>
        <taxon>Arcella</taxon>
    </lineage>
</organism>
<dbReference type="GO" id="GO:0031410">
    <property type="term" value="C:cytoplasmic vesicle"/>
    <property type="evidence" value="ECO:0007669"/>
    <property type="project" value="UniProtKB-ARBA"/>
</dbReference>
<protein>
    <recommendedName>
        <fullName evidence="2 7">Vacuolar protein sorting-associated protein 29</fullName>
    </recommendedName>
</protein>
<evidence type="ECO:0000256" key="5">
    <source>
        <dbReference type="ARBA" id="ARBA00022801"/>
    </source>
</evidence>
<dbReference type="GO" id="GO:0016787">
    <property type="term" value="F:hydrolase activity"/>
    <property type="evidence" value="ECO:0007669"/>
    <property type="project" value="UniProtKB-KW"/>
</dbReference>
<dbReference type="InterPro" id="IPR029052">
    <property type="entry name" value="Metallo-depent_PP-like"/>
</dbReference>
<sequence>MVLVIGDLHIPHRAHDIPSEFKKLLLPGKIEQVFVTGNLCSRETYDYFRTLTSEVTVVSGEFDEVRKYPETKVTTIMDFKIGLTHGHQVVPWGDKDALAILQRQLDVDVLITGHTHEFNAYEHNGKFFLNPGSATGAYSALNPEVVPSFVLMDVQKSSIGFYVYHLRDTDVKVTRMFYRKK</sequence>
<name>A0A6B2LLC7_9EUKA</name>
<dbReference type="CDD" id="cd07394">
    <property type="entry name" value="MPP_Vps29"/>
    <property type="match status" value="1"/>
</dbReference>
<evidence type="ECO:0000256" key="4">
    <source>
        <dbReference type="ARBA" id="ARBA00022723"/>
    </source>
</evidence>
<dbReference type="AlphaFoldDB" id="A0A6B2LLC7"/>
<keyword evidence="3" id="KW-0813">Transport</keyword>